<dbReference type="EMBL" id="BPLR01014984">
    <property type="protein sequence ID" value="GIY72720.1"/>
    <property type="molecule type" value="Genomic_DNA"/>
</dbReference>
<organism evidence="1 2">
    <name type="scientific">Caerostris extrusa</name>
    <name type="common">Bark spider</name>
    <name type="synonym">Caerostris bankana</name>
    <dbReference type="NCBI Taxonomy" id="172846"/>
    <lineage>
        <taxon>Eukaryota</taxon>
        <taxon>Metazoa</taxon>
        <taxon>Ecdysozoa</taxon>
        <taxon>Arthropoda</taxon>
        <taxon>Chelicerata</taxon>
        <taxon>Arachnida</taxon>
        <taxon>Araneae</taxon>
        <taxon>Araneomorphae</taxon>
        <taxon>Entelegynae</taxon>
        <taxon>Araneoidea</taxon>
        <taxon>Araneidae</taxon>
        <taxon>Caerostris</taxon>
    </lineage>
</organism>
<dbReference type="AlphaFoldDB" id="A0AAV4VTP5"/>
<gene>
    <name evidence="1" type="ORF">CEXT_345811</name>
</gene>
<sequence>MTRYEHTMIMIRVTFSIHIKKTGFTLDGESGFLRVHQTELLLLTSGNLTSTLTSFFKLIGKQEPSPGSSACPTPCIKDITNKDLGAGGKIYGPATLKGLLSGSRFSFS</sequence>
<proteinExistence type="predicted"/>
<protein>
    <submittedName>
        <fullName evidence="1">Uncharacterized protein</fullName>
    </submittedName>
</protein>
<comment type="caution">
    <text evidence="1">The sequence shown here is derived from an EMBL/GenBank/DDBJ whole genome shotgun (WGS) entry which is preliminary data.</text>
</comment>
<name>A0AAV4VTP5_CAEEX</name>
<evidence type="ECO:0000313" key="2">
    <source>
        <dbReference type="Proteomes" id="UP001054945"/>
    </source>
</evidence>
<dbReference type="Proteomes" id="UP001054945">
    <property type="component" value="Unassembled WGS sequence"/>
</dbReference>
<accession>A0AAV4VTP5</accession>
<evidence type="ECO:0000313" key="1">
    <source>
        <dbReference type="EMBL" id="GIY72720.1"/>
    </source>
</evidence>
<reference evidence="1 2" key="1">
    <citation type="submission" date="2021-06" db="EMBL/GenBank/DDBJ databases">
        <title>Caerostris extrusa draft genome.</title>
        <authorList>
            <person name="Kono N."/>
            <person name="Arakawa K."/>
        </authorList>
    </citation>
    <scope>NUCLEOTIDE SEQUENCE [LARGE SCALE GENOMIC DNA]</scope>
</reference>
<keyword evidence="2" id="KW-1185">Reference proteome</keyword>